<dbReference type="EMBL" id="RJJX01000001">
    <property type="protein sequence ID" value="RUT79847.1"/>
    <property type="molecule type" value="Genomic_DNA"/>
</dbReference>
<sequence length="130" mass="14381">MDMNRYLIVVFCVLTGCAAAVPVANAEAISVDQLLLAEWFAGHVQNLEENYSSPILVPVEKEQITSDCIYKLKGFSVLKKLPEFPANISNNSICYTPLARCLATVPDYACHSYKQIPDSDCQIRAPGFFC</sequence>
<evidence type="ECO:0000313" key="3">
    <source>
        <dbReference type="Proteomes" id="UP000282985"/>
    </source>
</evidence>
<dbReference type="AlphaFoldDB" id="A0A434AZH1"/>
<evidence type="ECO:0000313" key="2">
    <source>
        <dbReference type="EMBL" id="RUT79847.1"/>
    </source>
</evidence>
<keyword evidence="1" id="KW-0732">Signal</keyword>
<feature type="chain" id="PRO_5019488607" description="Kazal-like domain-containing protein" evidence="1">
    <location>
        <begin position="27"/>
        <end position="130"/>
    </location>
</feature>
<reference evidence="2 3" key="1">
    <citation type="submission" date="2018-11" db="EMBL/GenBank/DDBJ databases">
        <title>Parancylomarina longa gen. nov., sp. nov., isolated from sediments of southern Okinawa.</title>
        <authorList>
            <person name="Fu T."/>
        </authorList>
    </citation>
    <scope>NUCLEOTIDE SEQUENCE [LARGE SCALE GENOMIC DNA]</scope>
    <source>
        <strain evidence="2 3">T3-2 S1-C</strain>
    </source>
</reference>
<gene>
    <name evidence="2" type="ORF">DLK05_00380</name>
</gene>
<keyword evidence="3" id="KW-1185">Reference proteome</keyword>
<feature type="signal peptide" evidence="1">
    <location>
        <begin position="1"/>
        <end position="26"/>
    </location>
</feature>
<proteinExistence type="predicted"/>
<dbReference type="PROSITE" id="PS51257">
    <property type="entry name" value="PROKAR_LIPOPROTEIN"/>
    <property type="match status" value="1"/>
</dbReference>
<comment type="caution">
    <text evidence="2">The sequence shown here is derived from an EMBL/GenBank/DDBJ whole genome shotgun (WGS) entry which is preliminary data.</text>
</comment>
<dbReference type="Proteomes" id="UP000282985">
    <property type="component" value="Unassembled WGS sequence"/>
</dbReference>
<protein>
    <recommendedName>
        <fullName evidence="4">Kazal-like domain-containing protein</fullName>
    </recommendedName>
</protein>
<evidence type="ECO:0008006" key="4">
    <source>
        <dbReference type="Google" id="ProtNLM"/>
    </source>
</evidence>
<organism evidence="2 3">
    <name type="scientific">Ancylomarina longa</name>
    <dbReference type="NCBI Taxonomy" id="2487017"/>
    <lineage>
        <taxon>Bacteria</taxon>
        <taxon>Pseudomonadati</taxon>
        <taxon>Bacteroidota</taxon>
        <taxon>Bacteroidia</taxon>
        <taxon>Marinilabiliales</taxon>
        <taxon>Marinifilaceae</taxon>
        <taxon>Ancylomarina</taxon>
    </lineage>
</organism>
<name>A0A434AZH1_9BACT</name>
<evidence type="ECO:0000256" key="1">
    <source>
        <dbReference type="SAM" id="SignalP"/>
    </source>
</evidence>
<accession>A0A434AZH1</accession>